<gene>
    <name evidence="1" type="ORF">KEG57_46280</name>
</gene>
<organism evidence="1 2">
    <name type="scientific">Polyangium jinanense</name>
    <dbReference type="NCBI Taxonomy" id="2829994"/>
    <lineage>
        <taxon>Bacteria</taxon>
        <taxon>Pseudomonadati</taxon>
        <taxon>Myxococcota</taxon>
        <taxon>Polyangia</taxon>
        <taxon>Polyangiales</taxon>
        <taxon>Polyangiaceae</taxon>
        <taxon>Polyangium</taxon>
    </lineage>
</organism>
<reference evidence="1 2" key="1">
    <citation type="submission" date="2021-04" db="EMBL/GenBank/DDBJ databases">
        <title>Genome analysis of Polyangium sp.</title>
        <authorList>
            <person name="Li Y."/>
            <person name="Wang J."/>
        </authorList>
    </citation>
    <scope>NUCLEOTIDE SEQUENCE [LARGE SCALE GENOMIC DNA]</scope>
    <source>
        <strain evidence="1 2">SDU14</strain>
    </source>
</reference>
<evidence type="ECO:0000313" key="2">
    <source>
        <dbReference type="Proteomes" id="UP001151081"/>
    </source>
</evidence>
<dbReference type="Proteomes" id="UP001151081">
    <property type="component" value="Unassembled WGS sequence"/>
</dbReference>
<dbReference type="AlphaFoldDB" id="A0A9X3XCT5"/>
<dbReference type="RefSeq" id="WP_272459699.1">
    <property type="nucleotide sequence ID" value="NZ_JAGTJJ010000062.1"/>
</dbReference>
<proteinExistence type="predicted"/>
<comment type="caution">
    <text evidence="1">The sequence shown here is derived from an EMBL/GenBank/DDBJ whole genome shotgun (WGS) entry which is preliminary data.</text>
</comment>
<keyword evidence="2" id="KW-1185">Reference proteome</keyword>
<sequence>MKPRRFLLTGSRCTGSPEMVQTMTHPARLSPWLGVFLFAVTSCAQPMTPADRSTEPCTKGGLVRITPMPSLSQDPAPFRLEARTPRDMHACDAPKPIVYRFERESSDTTVPLRAVSMGQKQVFAVGDRGVALRRDSGKGWLREATGTTKDLYAIVGAPTQPMGEIDLHVAVGAHGTAIARMADGTWRIEETGTDKDLLGLYHDRALTLAFGAGGVILQRVGNGTWRPVPSNSTADLHAFNPCHPHRLCVLGSGGAIVECDQPQGEVSCTPRPSYAGGDLPADFIDVIHRDPNVVISRDISTDGANPLSVWKTWLRDGSSAPPADAMEAAWENNESGDNLLVGRGGAVWRSSMEKGKRTVERLVVPFRVDFHGVVFEGADGFLVGDDGTIVHLAVDGLAATLYENVGR</sequence>
<protein>
    <submittedName>
        <fullName evidence="1">Uncharacterized protein</fullName>
    </submittedName>
</protein>
<dbReference type="EMBL" id="JAGTJJ010000062">
    <property type="protein sequence ID" value="MDC3987962.1"/>
    <property type="molecule type" value="Genomic_DNA"/>
</dbReference>
<evidence type="ECO:0000313" key="1">
    <source>
        <dbReference type="EMBL" id="MDC3987962.1"/>
    </source>
</evidence>
<accession>A0A9X3XCT5</accession>
<name>A0A9X3XCT5_9BACT</name>